<dbReference type="InterPro" id="IPR036397">
    <property type="entry name" value="RNaseH_sf"/>
</dbReference>
<dbReference type="InterPro" id="IPR056924">
    <property type="entry name" value="SH3_Tf2-1"/>
</dbReference>
<keyword evidence="8" id="KW-0548">Nucleotidyltransferase</keyword>
<reference evidence="13 14" key="1">
    <citation type="submission" date="2019-09" db="EMBL/GenBank/DDBJ databases">
        <title>A chromosome-level genome assembly of the Chinese tupelo Nyssa sinensis.</title>
        <authorList>
            <person name="Yang X."/>
            <person name="Kang M."/>
            <person name="Yang Y."/>
            <person name="Xiong H."/>
            <person name="Wang M."/>
            <person name="Zhang Z."/>
            <person name="Wang Z."/>
            <person name="Wu H."/>
            <person name="Ma T."/>
            <person name="Liu J."/>
            <person name="Xi Z."/>
        </authorList>
    </citation>
    <scope>NUCLEOTIDE SEQUENCE [LARGE SCALE GENOMIC DNA]</scope>
    <source>
        <strain evidence="13">J267</strain>
        <tissue evidence="13">Leaf</tissue>
    </source>
</reference>
<feature type="domain" description="Tf2-1-like SH3-like" evidence="12">
    <location>
        <begin position="241"/>
        <end position="304"/>
    </location>
</feature>
<dbReference type="EMBL" id="CM018041">
    <property type="protein sequence ID" value="KAA8534356.1"/>
    <property type="molecule type" value="Genomic_DNA"/>
</dbReference>
<keyword evidence="8" id="KW-0239">DNA-directed DNA polymerase</keyword>
<dbReference type="GO" id="GO:0003677">
    <property type="term" value="F:DNA binding"/>
    <property type="evidence" value="ECO:0007669"/>
    <property type="project" value="UniProtKB-KW"/>
</dbReference>
<dbReference type="AlphaFoldDB" id="A0A5J5AX17"/>
<dbReference type="GO" id="GO:0004190">
    <property type="term" value="F:aspartic-type endopeptidase activity"/>
    <property type="evidence" value="ECO:0007669"/>
    <property type="project" value="UniProtKB-KW"/>
</dbReference>
<evidence type="ECO:0000256" key="5">
    <source>
        <dbReference type="ARBA" id="ARBA00022842"/>
    </source>
</evidence>
<dbReference type="GO" id="GO:0015074">
    <property type="term" value="P:DNA integration"/>
    <property type="evidence" value="ECO:0007669"/>
    <property type="project" value="UniProtKB-KW"/>
</dbReference>
<keyword evidence="6" id="KW-0229">DNA integration</keyword>
<gene>
    <name evidence="13" type="ORF">F0562_031893</name>
</gene>
<dbReference type="GO" id="GO:0006508">
    <property type="term" value="P:proteolysis"/>
    <property type="evidence" value="ECO:0007669"/>
    <property type="project" value="UniProtKB-KW"/>
</dbReference>
<feature type="domain" description="Integrase zinc-binding" evidence="11">
    <location>
        <begin position="61"/>
        <end position="101"/>
    </location>
</feature>
<sequence length="324" mass="37382">MKFQFGDQSVQLQGIQIPVHNIVEEVPIVKLKEGAMKGIWLHIMDGNNAVDPAPVPQQSIKGHTGVFKTQARIKQEFYWPGLRNDVRTQIRECDVCQRSKVEALHPLGLLHPLPIPSKNWEDISMDFIEGSTPFRRQDNDPCCAGQIKPKDWVKWLPFAEYSYNTSVHTSTKVTPFEVIYGQLPPRLLPYEPGTTKVQAVDDELRNREFIAKLIKENLQESHSKIKYFADKTRRNQEFKIGDLVYLRLWPYQQMIVALRRNLKIVPRYYGLFKVIRRVGQVVYELDLPPEAKIYPVFHIPCLKKKLGEGIQACANLLKITPTVP</sequence>
<evidence type="ECO:0000259" key="12">
    <source>
        <dbReference type="Pfam" id="PF24626"/>
    </source>
</evidence>
<keyword evidence="2" id="KW-0479">Metal-binding</keyword>
<evidence type="ECO:0000256" key="2">
    <source>
        <dbReference type="ARBA" id="ARBA00022723"/>
    </source>
</evidence>
<evidence type="ECO:0000256" key="6">
    <source>
        <dbReference type="ARBA" id="ARBA00022908"/>
    </source>
</evidence>
<dbReference type="GO" id="GO:0003964">
    <property type="term" value="F:RNA-directed DNA polymerase activity"/>
    <property type="evidence" value="ECO:0007669"/>
    <property type="project" value="UniProtKB-KW"/>
</dbReference>
<dbReference type="Proteomes" id="UP000325577">
    <property type="component" value="Linkage Group LG18"/>
</dbReference>
<dbReference type="InterPro" id="IPR050951">
    <property type="entry name" value="Retrovirus_Pol_polyprotein"/>
</dbReference>
<dbReference type="Gene3D" id="3.30.420.10">
    <property type="entry name" value="Ribonuclease H-like superfamily/Ribonuclease H"/>
    <property type="match status" value="1"/>
</dbReference>
<evidence type="ECO:0000256" key="10">
    <source>
        <dbReference type="ARBA" id="ARBA00023172"/>
    </source>
</evidence>
<dbReference type="Gene3D" id="1.10.340.70">
    <property type="match status" value="1"/>
</dbReference>
<dbReference type="GO" id="GO:0003887">
    <property type="term" value="F:DNA-directed DNA polymerase activity"/>
    <property type="evidence" value="ECO:0007669"/>
    <property type="project" value="UniProtKB-KW"/>
</dbReference>
<dbReference type="PANTHER" id="PTHR37984">
    <property type="entry name" value="PROTEIN CBG26694"/>
    <property type="match status" value="1"/>
</dbReference>
<keyword evidence="14" id="KW-1185">Reference proteome</keyword>
<dbReference type="Pfam" id="PF17921">
    <property type="entry name" value="Integrase_H2C2"/>
    <property type="match status" value="1"/>
</dbReference>
<evidence type="ECO:0000256" key="3">
    <source>
        <dbReference type="ARBA" id="ARBA00022750"/>
    </source>
</evidence>
<evidence type="ECO:0000256" key="8">
    <source>
        <dbReference type="ARBA" id="ARBA00022932"/>
    </source>
</evidence>
<evidence type="ECO:0000256" key="9">
    <source>
        <dbReference type="ARBA" id="ARBA00023125"/>
    </source>
</evidence>
<evidence type="ECO:0000259" key="11">
    <source>
        <dbReference type="Pfam" id="PF17921"/>
    </source>
</evidence>
<evidence type="ECO:0000313" key="13">
    <source>
        <dbReference type="EMBL" id="KAA8534356.1"/>
    </source>
</evidence>
<evidence type="ECO:0000256" key="7">
    <source>
        <dbReference type="ARBA" id="ARBA00022918"/>
    </source>
</evidence>
<dbReference type="PANTHER" id="PTHR37984:SF5">
    <property type="entry name" value="PROTEIN NYNRIN-LIKE"/>
    <property type="match status" value="1"/>
</dbReference>
<keyword evidence="10" id="KW-0233">DNA recombination</keyword>
<organism evidence="13 14">
    <name type="scientific">Nyssa sinensis</name>
    <dbReference type="NCBI Taxonomy" id="561372"/>
    <lineage>
        <taxon>Eukaryota</taxon>
        <taxon>Viridiplantae</taxon>
        <taxon>Streptophyta</taxon>
        <taxon>Embryophyta</taxon>
        <taxon>Tracheophyta</taxon>
        <taxon>Spermatophyta</taxon>
        <taxon>Magnoliopsida</taxon>
        <taxon>eudicotyledons</taxon>
        <taxon>Gunneridae</taxon>
        <taxon>Pentapetalae</taxon>
        <taxon>asterids</taxon>
        <taxon>Cornales</taxon>
        <taxon>Nyssaceae</taxon>
        <taxon>Nyssa</taxon>
    </lineage>
</organism>
<keyword evidence="9" id="KW-0238">DNA-binding</keyword>
<keyword evidence="7" id="KW-0695">RNA-directed DNA polymerase</keyword>
<keyword evidence="8" id="KW-0808">Transferase</keyword>
<evidence type="ECO:0000256" key="4">
    <source>
        <dbReference type="ARBA" id="ARBA00022801"/>
    </source>
</evidence>
<keyword evidence="5" id="KW-0460">Magnesium</keyword>
<name>A0A5J5AX17_9ASTE</name>
<dbReference type="GO" id="GO:0046872">
    <property type="term" value="F:metal ion binding"/>
    <property type="evidence" value="ECO:0007669"/>
    <property type="project" value="UniProtKB-KW"/>
</dbReference>
<keyword evidence="1" id="KW-0645">Protease</keyword>
<dbReference type="InterPro" id="IPR041588">
    <property type="entry name" value="Integrase_H2C2"/>
</dbReference>
<protein>
    <submittedName>
        <fullName evidence="13">Uncharacterized protein</fullName>
    </submittedName>
</protein>
<dbReference type="Pfam" id="PF24626">
    <property type="entry name" value="SH3_Tf2-1"/>
    <property type="match status" value="1"/>
</dbReference>
<dbReference type="OrthoDB" id="5554229at2759"/>
<accession>A0A5J5AX17</accession>
<evidence type="ECO:0000313" key="14">
    <source>
        <dbReference type="Proteomes" id="UP000325577"/>
    </source>
</evidence>
<keyword evidence="3" id="KW-0064">Aspartyl protease</keyword>
<proteinExistence type="predicted"/>
<evidence type="ECO:0000256" key="1">
    <source>
        <dbReference type="ARBA" id="ARBA00022670"/>
    </source>
</evidence>
<keyword evidence="4" id="KW-0378">Hydrolase</keyword>
<dbReference type="GO" id="GO:0006310">
    <property type="term" value="P:DNA recombination"/>
    <property type="evidence" value="ECO:0007669"/>
    <property type="project" value="UniProtKB-KW"/>
</dbReference>